<dbReference type="Proteomes" id="UP000266673">
    <property type="component" value="Unassembled WGS sequence"/>
</dbReference>
<protein>
    <submittedName>
        <fullName evidence="1">Uncharacterized protein</fullName>
    </submittedName>
</protein>
<dbReference type="AlphaFoldDB" id="A0A397UFP7"/>
<proteinExistence type="predicted"/>
<comment type="caution">
    <text evidence="1">The sequence shown here is derived from an EMBL/GenBank/DDBJ whole genome shotgun (WGS) entry which is preliminary data.</text>
</comment>
<organism evidence="1 2">
    <name type="scientific">Gigaspora rosea</name>
    <dbReference type="NCBI Taxonomy" id="44941"/>
    <lineage>
        <taxon>Eukaryota</taxon>
        <taxon>Fungi</taxon>
        <taxon>Fungi incertae sedis</taxon>
        <taxon>Mucoromycota</taxon>
        <taxon>Glomeromycotina</taxon>
        <taxon>Glomeromycetes</taxon>
        <taxon>Diversisporales</taxon>
        <taxon>Gigasporaceae</taxon>
        <taxon>Gigaspora</taxon>
    </lineage>
</organism>
<keyword evidence="2" id="KW-1185">Reference proteome</keyword>
<gene>
    <name evidence="1" type="ORF">C2G38_2045611</name>
</gene>
<evidence type="ECO:0000313" key="1">
    <source>
        <dbReference type="EMBL" id="RIB07907.1"/>
    </source>
</evidence>
<name>A0A397UFP7_9GLOM</name>
<reference evidence="1 2" key="1">
    <citation type="submission" date="2018-06" db="EMBL/GenBank/DDBJ databases">
        <title>Comparative genomics reveals the genomic features of Rhizophagus irregularis, R. cerebriforme, R. diaphanum and Gigaspora rosea, and their symbiotic lifestyle signature.</title>
        <authorList>
            <person name="Morin E."/>
            <person name="San Clemente H."/>
            <person name="Chen E.C.H."/>
            <person name="De La Providencia I."/>
            <person name="Hainaut M."/>
            <person name="Kuo A."/>
            <person name="Kohler A."/>
            <person name="Murat C."/>
            <person name="Tang N."/>
            <person name="Roy S."/>
            <person name="Loubradou J."/>
            <person name="Henrissat B."/>
            <person name="Grigoriev I.V."/>
            <person name="Corradi N."/>
            <person name="Roux C."/>
            <person name="Martin F.M."/>
        </authorList>
    </citation>
    <scope>NUCLEOTIDE SEQUENCE [LARGE SCALE GENOMIC DNA]</scope>
    <source>
        <strain evidence="1 2">DAOM 194757</strain>
    </source>
</reference>
<sequence length="117" mass="13853">MPSNVHFHMYWKLSKIRTRIPLNRMIFLLKNKTFLYSGKSYYEYDSDDEESEETKEESDSKFYSQEAFHYRSFSGTQIRSYGWRTNEASPTEKLNLLRNGSLKKDHLCLAAPHAQSV</sequence>
<accession>A0A397UFP7</accession>
<dbReference type="EMBL" id="QKWP01001583">
    <property type="protein sequence ID" value="RIB07907.1"/>
    <property type="molecule type" value="Genomic_DNA"/>
</dbReference>
<evidence type="ECO:0000313" key="2">
    <source>
        <dbReference type="Proteomes" id="UP000266673"/>
    </source>
</evidence>